<keyword evidence="2" id="KW-0808">Transferase</keyword>
<evidence type="ECO:0000313" key="2">
    <source>
        <dbReference type="EMBL" id="SFN05974.1"/>
    </source>
</evidence>
<dbReference type="Proteomes" id="UP000199614">
    <property type="component" value="Unassembled WGS sequence"/>
</dbReference>
<feature type="domain" description="N-acetyltransferase" evidence="1">
    <location>
        <begin position="1"/>
        <end position="147"/>
    </location>
</feature>
<reference evidence="2 3" key="1">
    <citation type="submission" date="2016-10" db="EMBL/GenBank/DDBJ databases">
        <authorList>
            <person name="de Groot N.N."/>
        </authorList>
    </citation>
    <scope>NUCLEOTIDE SEQUENCE [LARGE SCALE GENOMIC DNA]</scope>
    <source>
        <strain evidence="2 3">CGMCC 4.1877</strain>
    </source>
</reference>
<name>A0A1I4VXH5_PSUAM</name>
<organism evidence="2 3">
    <name type="scientific">Pseudonocardia ammonioxydans</name>
    <dbReference type="NCBI Taxonomy" id="260086"/>
    <lineage>
        <taxon>Bacteria</taxon>
        <taxon>Bacillati</taxon>
        <taxon>Actinomycetota</taxon>
        <taxon>Actinomycetes</taxon>
        <taxon>Pseudonocardiales</taxon>
        <taxon>Pseudonocardiaceae</taxon>
        <taxon>Pseudonocardia</taxon>
    </lineage>
</organism>
<dbReference type="PROSITE" id="PS51186">
    <property type="entry name" value="GNAT"/>
    <property type="match status" value="1"/>
</dbReference>
<dbReference type="AlphaFoldDB" id="A0A1I4VXH5"/>
<accession>A0A1I4VXH5</accession>
<dbReference type="CDD" id="cd04301">
    <property type="entry name" value="NAT_SF"/>
    <property type="match status" value="1"/>
</dbReference>
<dbReference type="STRING" id="260086.SAMN05216207_100755"/>
<dbReference type="SUPFAM" id="SSF55729">
    <property type="entry name" value="Acyl-CoA N-acyltransferases (Nat)"/>
    <property type="match status" value="1"/>
</dbReference>
<proteinExistence type="predicted"/>
<dbReference type="RefSeq" id="WP_143105312.1">
    <property type="nucleotide sequence ID" value="NZ_FOUY01000007.1"/>
</dbReference>
<keyword evidence="3" id="KW-1185">Reference proteome</keyword>
<protein>
    <submittedName>
        <fullName evidence="2">Acetyltransferase (GNAT) family protein</fullName>
    </submittedName>
</protein>
<dbReference type="GO" id="GO:0016747">
    <property type="term" value="F:acyltransferase activity, transferring groups other than amino-acyl groups"/>
    <property type="evidence" value="ECO:0007669"/>
    <property type="project" value="InterPro"/>
</dbReference>
<dbReference type="Gene3D" id="3.40.630.30">
    <property type="match status" value="1"/>
</dbReference>
<dbReference type="OrthoDB" id="4863385at2"/>
<dbReference type="Pfam" id="PF00583">
    <property type="entry name" value="Acetyltransf_1"/>
    <property type="match status" value="1"/>
</dbReference>
<evidence type="ECO:0000259" key="1">
    <source>
        <dbReference type="PROSITE" id="PS51186"/>
    </source>
</evidence>
<evidence type="ECO:0000313" key="3">
    <source>
        <dbReference type="Proteomes" id="UP000199614"/>
    </source>
</evidence>
<sequence length="147" mass="16153">MHAWEWIPETPATWDTRKAGVLGVLDPALFGLGRPESGDALGDEWWRVEDGGGRTVAYGRLDESWGDAEILVLVHPEARRTGVGSFVLSRLEDEAGQRGLSYIYNVVPHAHPDPEQVTDWLATHGFVGNDVGELRKPVPAGVVHHSR</sequence>
<gene>
    <name evidence="2" type="ORF">SAMN05216207_100755</name>
</gene>
<dbReference type="InterPro" id="IPR016181">
    <property type="entry name" value="Acyl_CoA_acyltransferase"/>
</dbReference>
<dbReference type="EMBL" id="FOUY01000007">
    <property type="protein sequence ID" value="SFN05974.1"/>
    <property type="molecule type" value="Genomic_DNA"/>
</dbReference>
<dbReference type="InterPro" id="IPR000182">
    <property type="entry name" value="GNAT_dom"/>
</dbReference>